<dbReference type="InterPro" id="IPR055507">
    <property type="entry name" value="DUF7079"/>
</dbReference>
<evidence type="ECO:0000259" key="1">
    <source>
        <dbReference type="Pfam" id="PF23296"/>
    </source>
</evidence>
<proteinExistence type="predicted"/>
<dbReference type="EMBL" id="JXXD01000192">
    <property type="protein sequence ID" value="KIZ34123.1"/>
    <property type="molecule type" value="Genomic_DNA"/>
</dbReference>
<dbReference type="PATRIC" id="fig|316.110.peg.1808"/>
<accession>A0A0D7DZW4</accession>
<sequence length="117" mass="13616">MTHDDRVRLWSALSDAFVDNDIDYPAIARQLAGYDRTAVKAAFFEEVAPVCHSNLQAPIPPIWTAFDSTWLADTIDSNLQARRASRLRRMRDHVLVAYLRFRLRGEWSRIELELERT</sequence>
<evidence type="ECO:0000313" key="2">
    <source>
        <dbReference type="EMBL" id="KIZ34123.1"/>
    </source>
</evidence>
<dbReference type="RefSeq" id="WP_044315912.1">
    <property type="nucleotide sequence ID" value="NZ_CAJQTW010000001.1"/>
</dbReference>
<dbReference type="Pfam" id="PF23296">
    <property type="entry name" value="DUF7079"/>
    <property type="match status" value="1"/>
</dbReference>
<evidence type="ECO:0000313" key="3">
    <source>
        <dbReference type="Proteomes" id="UP000032439"/>
    </source>
</evidence>
<protein>
    <recommendedName>
        <fullName evidence="1">DUF7079 domain-containing protein</fullName>
    </recommendedName>
</protein>
<reference evidence="2 3" key="1">
    <citation type="submission" date="2014-11" db="EMBL/GenBank/DDBJ databases">
        <title>Genomics and ecophysiology of heterotrophic nitrogen fixing bacteria isolated from estuarine surface water.</title>
        <authorList>
            <person name="Bentzon-Tilia M."/>
            <person name="Severin I."/>
            <person name="Hansen L.H."/>
            <person name="Riemann L."/>
        </authorList>
    </citation>
    <scope>NUCLEOTIDE SEQUENCE [LARGE SCALE GENOMIC DNA]</scope>
    <source>
        <strain evidence="2 3">BAL361</strain>
    </source>
</reference>
<feature type="domain" description="DUF7079" evidence="1">
    <location>
        <begin position="5"/>
        <end position="111"/>
    </location>
</feature>
<dbReference type="Proteomes" id="UP000032439">
    <property type="component" value="Unassembled WGS sequence"/>
</dbReference>
<organism evidence="2 3">
    <name type="scientific">Stutzerimonas stutzeri</name>
    <name type="common">Pseudomonas stutzeri</name>
    <dbReference type="NCBI Taxonomy" id="316"/>
    <lineage>
        <taxon>Bacteria</taxon>
        <taxon>Pseudomonadati</taxon>
        <taxon>Pseudomonadota</taxon>
        <taxon>Gammaproteobacteria</taxon>
        <taxon>Pseudomonadales</taxon>
        <taxon>Pseudomonadaceae</taxon>
        <taxon>Stutzerimonas</taxon>
    </lineage>
</organism>
<dbReference type="AlphaFoldDB" id="A0A0D7DZW4"/>
<gene>
    <name evidence="2" type="ORF">LO50_18395</name>
</gene>
<name>A0A0D7DZW4_STUST</name>
<comment type="caution">
    <text evidence="2">The sequence shown here is derived from an EMBL/GenBank/DDBJ whole genome shotgun (WGS) entry which is preliminary data.</text>
</comment>